<dbReference type="Proteomes" id="UP000779574">
    <property type="component" value="Unassembled WGS sequence"/>
</dbReference>
<reference evidence="2" key="2">
    <citation type="submission" date="2021-08" db="EMBL/GenBank/DDBJ databases">
        <authorList>
            <person name="Gostincar C."/>
            <person name="Sun X."/>
            <person name="Song Z."/>
            <person name="Gunde-Cimerman N."/>
        </authorList>
    </citation>
    <scope>NUCLEOTIDE SEQUENCE</scope>
    <source>
        <strain evidence="2">EXF-9911</strain>
    </source>
</reference>
<organism evidence="2 3">
    <name type="scientific">Aureobasidium melanogenum</name>
    <name type="common">Aureobasidium pullulans var. melanogenum</name>
    <dbReference type="NCBI Taxonomy" id="46634"/>
    <lineage>
        <taxon>Eukaryota</taxon>
        <taxon>Fungi</taxon>
        <taxon>Dikarya</taxon>
        <taxon>Ascomycota</taxon>
        <taxon>Pezizomycotina</taxon>
        <taxon>Dothideomycetes</taxon>
        <taxon>Dothideomycetidae</taxon>
        <taxon>Dothideales</taxon>
        <taxon>Saccotheciaceae</taxon>
        <taxon>Aureobasidium</taxon>
    </lineage>
</organism>
<feature type="compositionally biased region" description="Acidic residues" evidence="1">
    <location>
        <begin position="987"/>
        <end position="998"/>
    </location>
</feature>
<feature type="compositionally biased region" description="Low complexity" evidence="1">
    <location>
        <begin position="922"/>
        <end position="936"/>
    </location>
</feature>
<dbReference type="PANTHER" id="PTHR16220:SF0">
    <property type="entry name" value="WD REPEAT-CONTAINING PROTEIN WRAP73"/>
    <property type="match status" value="1"/>
</dbReference>
<dbReference type="InterPro" id="IPR015947">
    <property type="entry name" value="PUA-like_sf"/>
</dbReference>
<dbReference type="GO" id="GO:1990810">
    <property type="term" value="P:microtubule anchoring at mitotic spindle pole body"/>
    <property type="evidence" value="ECO:0007669"/>
    <property type="project" value="TreeGrafter"/>
</dbReference>
<dbReference type="Gene3D" id="2.30.280.10">
    <property type="entry name" value="SRA-YDG"/>
    <property type="match status" value="1"/>
</dbReference>
<dbReference type="InterPro" id="IPR052778">
    <property type="entry name" value="Centrosome-WD_assoc"/>
</dbReference>
<proteinExistence type="predicted"/>
<feature type="region of interest" description="Disordered" evidence="1">
    <location>
        <begin position="1013"/>
        <end position="1054"/>
    </location>
</feature>
<accession>A0A9P8E3J6</accession>
<dbReference type="SUPFAM" id="SSF82171">
    <property type="entry name" value="DPP6 N-terminal domain-like"/>
    <property type="match status" value="1"/>
</dbReference>
<dbReference type="PANTHER" id="PTHR16220">
    <property type="entry name" value="WD REPEAT PROTEIN 8-RELATED"/>
    <property type="match status" value="1"/>
</dbReference>
<feature type="region of interest" description="Disordered" evidence="1">
    <location>
        <begin position="342"/>
        <end position="417"/>
    </location>
</feature>
<feature type="compositionally biased region" description="Acidic residues" evidence="1">
    <location>
        <begin position="1018"/>
        <end position="1031"/>
    </location>
</feature>
<dbReference type="GO" id="GO:0005815">
    <property type="term" value="C:microtubule organizing center"/>
    <property type="evidence" value="ECO:0007669"/>
    <property type="project" value="TreeGrafter"/>
</dbReference>
<name>A0A9P8E3J6_AURME</name>
<evidence type="ECO:0000256" key="1">
    <source>
        <dbReference type="SAM" id="MobiDB-lite"/>
    </source>
</evidence>
<evidence type="ECO:0000313" key="3">
    <source>
        <dbReference type="Proteomes" id="UP000779574"/>
    </source>
</evidence>
<feature type="non-terminal residue" evidence="2">
    <location>
        <position position="1"/>
    </location>
</feature>
<sequence>MVDQPGSTAKKSLARTEQASILDVQYLKGRVSWIRDELDPFVARDGPDTLRPDNVIILFKFFEQLRTSYLTLEAIRDSRIHLALIEISRRATRWPIRLIEEAEEILLKWESEWGPLSSIKINLYDTGGRLHGISTPEDLQREMLLNKWSRKETAWVNPNLARRNGDLGFLPGDWWINTMFAYHDGIIANPSSDSGVTTCYTQAYALLLADSDELDCTDPAHFIYRSTSGDSRRYHLCAGTLASRRPIRVLRSHTLRSFFAPRAGVRYDGLYKVSGWRITQDPKTKEINYHISFDRLPSEPPLGPVLEHPTAEELDDYREYKRIRKEIRKNRNLLRHGLRFGASNTASTSTRDRMSIPKKTESHDTTKTIEKLPSKRRGSSLSLRLSAPESPSDRNVPTKSETESENPFFASPTPDDNPFFSGGLDSQTGLGKINTLRPDMINYAPVLQAASAAGAAIDPFFATALEEQASKRAAAFRLSISPPTSPRSAKSMSLGLATTHASPSPDGHYIAGLTPDHLYVYYTATLTIASSFPLENSNAPTTRSTETPTLHWTPCSLSIILQTSSYVSLYSLVNTASRVKIANGSASLGRIASFDVFGETVFVVWEFGRVGIFEVARGRVTEVGELKTGIGSLKSAWGIRRVKGRAEVLAMLCRNSATDVLSLILAPSTTPFTTINIPTTDAQSLAWSPSGKWLSILDTPLSAPNSAVHIYTADGNFYRSYPPASSVPAEETYALGPLRQVWGPNHLALANADGSIALLSTTTFSSVCTFEPWTMTEGDISAVYREQVSGKGDRNWTYLGNGDDTTSQLLVSYSPAVEMKFDAAGKFLAFRLEAFPETVVVWKVPSSKPIFASGIQETEPEPENADRNTSILVFHHHTTVKKLQWHPTISGLLLSHTEDNQVYLSSTTGETNAPLHLSHPFSAPAASSSTSSTPPTDLVNVHWVASSTILITTKKRGWVIAYPFGAPSAPSSPIQRNPSAETRGTGDEETQEEVSEDSLYDILSGRTPLPALRISDDYLPEDSEVEGDAEGGLDGLNDTFRGKGTAGTIGSFEY</sequence>
<comment type="caution">
    <text evidence="2">The sequence shown here is derived from an EMBL/GenBank/DDBJ whole genome shotgun (WGS) entry which is preliminary data.</text>
</comment>
<dbReference type="SUPFAM" id="SSF88697">
    <property type="entry name" value="PUA domain-like"/>
    <property type="match status" value="1"/>
</dbReference>
<feature type="region of interest" description="Disordered" evidence="1">
    <location>
        <begin position="915"/>
        <end position="937"/>
    </location>
</feature>
<evidence type="ECO:0000313" key="2">
    <source>
        <dbReference type="EMBL" id="KAG9677394.1"/>
    </source>
</evidence>
<feature type="compositionally biased region" description="Polar residues" evidence="1">
    <location>
        <begin position="969"/>
        <end position="982"/>
    </location>
</feature>
<reference evidence="2" key="1">
    <citation type="journal article" date="2021" name="J Fungi (Basel)">
        <title>Virulence traits and population genomics of the black yeast Aureobasidium melanogenum.</title>
        <authorList>
            <person name="Cernosa A."/>
            <person name="Sun X."/>
            <person name="Gostincar C."/>
            <person name="Fang C."/>
            <person name="Gunde-Cimerman N."/>
            <person name="Song Z."/>
        </authorList>
    </citation>
    <scope>NUCLEOTIDE SEQUENCE</scope>
    <source>
        <strain evidence="2">EXF-9911</strain>
    </source>
</reference>
<dbReference type="Gene3D" id="2.130.10.10">
    <property type="entry name" value="YVTN repeat-like/Quinoprotein amine dehydrogenase"/>
    <property type="match status" value="1"/>
</dbReference>
<protein>
    <recommendedName>
        <fullName evidence="4">YDG domain-containing protein</fullName>
    </recommendedName>
</protein>
<dbReference type="OrthoDB" id="308690at2759"/>
<dbReference type="AlphaFoldDB" id="A0A9P8E3J6"/>
<dbReference type="InterPro" id="IPR036987">
    <property type="entry name" value="SRA-YDG_sf"/>
</dbReference>
<feature type="region of interest" description="Disordered" evidence="1">
    <location>
        <begin position="969"/>
        <end position="998"/>
    </location>
</feature>
<evidence type="ECO:0008006" key="4">
    <source>
        <dbReference type="Google" id="ProtNLM"/>
    </source>
</evidence>
<dbReference type="EMBL" id="JAHFXF010001063">
    <property type="protein sequence ID" value="KAG9677394.1"/>
    <property type="molecule type" value="Genomic_DNA"/>
</dbReference>
<dbReference type="GO" id="GO:1990811">
    <property type="term" value="C:MWP complex"/>
    <property type="evidence" value="ECO:0007669"/>
    <property type="project" value="TreeGrafter"/>
</dbReference>
<feature type="compositionally biased region" description="Basic and acidic residues" evidence="1">
    <location>
        <begin position="350"/>
        <end position="373"/>
    </location>
</feature>
<dbReference type="InterPro" id="IPR015943">
    <property type="entry name" value="WD40/YVTN_repeat-like_dom_sf"/>
</dbReference>
<gene>
    <name evidence="2" type="ORF">KCU76_g15766</name>
</gene>